<dbReference type="PANTHER" id="PTHR46377:SF1">
    <property type="entry name" value="DUAL SPECIFICITY PROTEIN PHOSPHATASE 19"/>
    <property type="match status" value="1"/>
</dbReference>
<feature type="compositionally biased region" description="Low complexity" evidence="1">
    <location>
        <begin position="1"/>
        <end position="12"/>
    </location>
</feature>
<evidence type="ECO:0000313" key="4">
    <source>
        <dbReference type="EMBL" id="CAK9107685.1"/>
    </source>
</evidence>
<feature type="compositionally biased region" description="Basic and acidic residues" evidence="1">
    <location>
        <begin position="602"/>
        <end position="619"/>
    </location>
</feature>
<dbReference type="InterPro" id="IPR020422">
    <property type="entry name" value="TYR_PHOSPHATASE_DUAL_dom"/>
</dbReference>
<feature type="region of interest" description="Disordered" evidence="1">
    <location>
        <begin position="579"/>
        <end position="646"/>
    </location>
</feature>
<dbReference type="PROSITE" id="PS50056">
    <property type="entry name" value="TYR_PHOSPHATASE_2"/>
    <property type="match status" value="1"/>
</dbReference>
<proteinExistence type="predicted"/>
<dbReference type="SMART" id="SM00195">
    <property type="entry name" value="DSPc"/>
    <property type="match status" value="1"/>
</dbReference>
<name>A0ABP0S5V7_9DINO</name>
<dbReference type="Proteomes" id="UP001642464">
    <property type="component" value="Unassembled WGS sequence"/>
</dbReference>
<dbReference type="Gene3D" id="3.40.50.1240">
    <property type="entry name" value="Phosphoglycerate mutase-like"/>
    <property type="match status" value="1"/>
</dbReference>
<gene>
    <name evidence="4" type="ORF">SCF082_LOCUS50124</name>
</gene>
<feature type="region of interest" description="Disordered" evidence="1">
    <location>
        <begin position="1"/>
        <end position="50"/>
    </location>
</feature>
<dbReference type="CDD" id="cd14498">
    <property type="entry name" value="DSP"/>
    <property type="match status" value="1"/>
</dbReference>
<feature type="compositionally biased region" description="Low complexity" evidence="1">
    <location>
        <begin position="24"/>
        <end position="39"/>
    </location>
</feature>
<evidence type="ECO:0000259" key="3">
    <source>
        <dbReference type="PROSITE" id="PS50056"/>
    </source>
</evidence>
<dbReference type="EMBL" id="CAXAMM010042951">
    <property type="protein sequence ID" value="CAK9107685.1"/>
    <property type="molecule type" value="Genomic_DNA"/>
</dbReference>
<dbReference type="Pfam" id="PF00782">
    <property type="entry name" value="DSPc"/>
    <property type="match status" value="1"/>
</dbReference>
<evidence type="ECO:0000256" key="1">
    <source>
        <dbReference type="SAM" id="MobiDB-lite"/>
    </source>
</evidence>
<keyword evidence="5" id="KW-1185">Reference proteome</keyword>
<sequence>MSAACSSRRSSAPELRSAAQLQLSAPRASTAPKAAAAPEASERKTEAPGPRKLWLDVSGRWCGVLSAEGRGGQNQNASRTFARAAAGRLASTFYVRWVRHESRDARVTAPRLAKLAAVKEAVPRPRCSARVRPWRKTQEQVRSEVEAADRILMEGRAQQLGVDARSLRVYFLAQEALEDSSLKGPAREQVQLALDQLRQAATSAAPAEELRKVLHAALERLSAAGLRVNFANNPRQDLCHQVLPSLLLGGWAALNQDCGELRRRNVTHVVSIVSAEQRRLPEFIRGHLHIHSFDSEDAALKLAERFPEICRFIDAAVNDHGVVYVHCGAGISRAPTATASYIMWKLGLSAPVALRLIRAARPCVRPNLGFARRKSGAFGPGASKVGAPTWELKAVRGARRRRWKSWTVMPRAPFGRERRSIEDAARDGHEGRWGGWSHRPTDRFAPKVWRRRDVAGTRDQGTHLAMRADGFPWGELTQQGADEMMRQGQRCARDWSVDLSKVLLRAANRASCISSAQAFALGGRPKQEPVEPLRQEPVEVLLQRGEALLPQQSPETAEVRSPELAQEIRQNLGLEGRMFGGLRQRGSFRGPAPPSAGRRRREKELQGEEASEGREHDLPSRGNGAAPAVAAPQPPAAKSSKPRVPPVPMPFGDVNVDMTMMRFSHFVPRLYNFCRDLGMTKGRIMPSIGFCADENQGFPAITITKHFGAYPFTHGYIGGVMALDRHGPHAHHGDDFVIIHAPHVGYDPETETYGVYRRRQVADPEHSMSTCCGKVAGTLAPYIDSYEKALGRISVREAKDGVVLVNIGNSLLSEEDDLGIALNFDRLLEPDALENPLLLQSTSVVYIASAEFSGLYHATKTTPKTSKGEGQKAQTLWELDERLAWRPLTDPSLKQLLSQEFFSFKKKPEDLPGEAGRFERTLLPHLPFIITSPYAPDFTAALVIMQYEFDRGVQSIVTSPAYKDRNCMLISGLNIDVAPAANDLEAFPQTMFLPWAAYVQLADGTQRVIEQDALVTLLHKQPLENKDAIELERGFAALATHQMKRMVFHNSREGKLDEVRVV</sequence>
<dbReference type="InterPro" id="IPR000387">
    <property type="entry name" value="Tyr_Pase_dom"/>
</dbReference>
<evidence type="ECO:0000313" key="5">
    <source>
        <dbReference type="Proteomes" id="UP001642464"/>
    </source>
</evidence>
<comment type="caution">
    <text evidence="4">The sequence shown here is derived from an EMBL/GenBank/DDBJ whole genome shotgun (WGS) entry which is preliminary data.</text>
</comment>
<dbReference type="InterPro" id="IPR029021">
    <property type="entry name" value="Prot-tyrosine_phosphatase-like"/>
</dbReference>
<protein>
    <submittedName>
        <fullName evidence="4">Probable dual specificity protein phosphatase DDB_G0281963</fullName>
    </submittedName>
</protein>
<organism evidence="4 5">
    <name type="scientific">Durusdinium trenchii</name>
    <dbReference type="NCBI Taxonomy" id="1381693"/>
    <lineage>
        <taxon>Eukaryota</taxon>
        <taxon>Sar</taxon>
        <taxon>Alveolata</taxon>
        <taxon>Dinophyceae</taxon>
        <taxon>Suessiales</taxon>
        <taxon>Symbiodiniaceae</taxon>
        <taxon>Durusdinium</taxon>
    </lineage>
</organism>
<dbReference type="PANTHER" id="PTHR46377">
    <property type="entry name" value="DUAL SPECIFICITY PROTEIN PHOSPHATASE 19"/>
    <property type="match status" value="1"/>
</dbReference>
<dbReference type="SUPFAM" id="SSF53254">
    <property type="entry name" value="Phosphoglycerate mutase-like"/>
    <property type="match status" value="1"/>
</dbReference>
<reference evidence="4 5" key="1">
    <citation type="submission" date="2024-02" db="EMBL/GenBank/DDBJ databases">
        <authorList>
            <person name="Chen Y."/>
            <person name="Shah S."/>
            <person name="Dougan E. K."/>
            <person name="Thang M."/>
            <person name="Chan C."/>
        </authorList>
    </citation>
    <scope>NUCLEOTIDE SEQUENCE [LARGE SCALE GENOMIC DNA]</scope>
</reference>
<dbReference type="PROSITE" id="PS50054">
    <property type="entry name" value="TYR_PHOSPHATASE_DUAL"/>
    <property type="match status" value="1"/>
</dbReference>
<feature type="domain" description="Tyrosine-protein phosphatase" evidence="2">
    <location>
        <begin position="236"/>
        <end position="383"/>
    </location>
</feature>
<dbReference type="InterPro" id="IPR000340">
    <property type="entry name" value="Dual-sp_phosphatase_cat-dom"/>
</dbReference>
<dbReference type="Gene3D" id="3.90.190.10">
    <property type="entry name" value="Protein tyrosine phosphatase superfamily"/>
    <property type="match status" value="1"/>
</dbReference>
<feature type="domain" description="Tyrosine specific protein phosphatases" evidence="3">
    <location>
        <begin position="304"/>
        <end position="362"/>
    </location>
</feature>
<dbReference type="InterPro" id="IPR029033">
    <property type="entry name" value="His_PPase_superfam"/>
</dbReference>
<dbReference type="SUPFAM" id="SSF52799">
    <property type="entry name" value="(Phosphotyrosine protein) phosphatases II"/>
    <property type="match status" value="1"/>
</dbReference>
<evidence type="ECO:0000259" key="2">
    <source>
        <dbReference type="PROSITE" id="PS50054"/>
    </source>
</evidence>
<accession>A0ABP0S5V7</accession>